<evidence type="ECO:0000256" key="1">
    <source>
        <dbReference type="ARBA" id="ARBA00006484"/>
    </source>
</evidence>
<gene>
    <name evidence="4" type="ORF">AVDCRST_MAG96-1528</name>
</gene>
<dbReference type="InterPro" id="IPR051911">
    <property type="entry name" value="SDR_oxidoreductase"/>
</dbReference>
<accession>A0A6J4SG22</accession>
<evidence type="ECO:0000313" key="4">
    <source>
        <dbReference type="EMBL" id="CAA9491421.1"/>
    </source>
</evidence>
<organism evidence="4">
    <name type="scientific">uncultured Segetibacter sp</name>
    <dbReference type="NCBI Taxonomy" id="481133"/>
    <lineage>
        <taxon>Bacteria</taxon>
        <taxon>Pseudomonadati</taxon>
        <taxon>Bacteroidota</taxon>
        <taxon>Chitinophagia</taxon>
        <taxon>Chitinophagales</taxon>
        <taxon>Chitinophagaceae</taxon>
        <taxon>Segetibacter</taxon>
        <taxon>environmental samples</taxon>
    </lineage>
</organism>
<dbReference type="PANTHER" id="PTHR43976:SF16">
    <property type="entry name" value="SHORT-CHAIN DEHYDROGENASE_REDUCTASE FAMILY PROTEIN"/>
    <property type="match status" value="1"/>
</dbReference>
<dbReference type="Gene3D" id="3.40.50.720">
    <property type="entry name" value="NAD(P)-binding Rossmann-like Domain"/>
    <property type="match status" value="1"/>
</dbReference>
<comment type="similarity">
    <text evidence="1 3">Belongs to the short-chain dehydrogenases/reductases (SDR) family.</text>
</comment>
<dbReference type="PRINTS" id="PR00080">
    <property type="entry name" value="SDRFAMILY"/>
</dbReference>
<dbReference type="PANTHER" id="PTHR43976">
    <property type="entry name" value="SHORT CHAIN DEHYDROGENASE"/>
    <property type="match status" value="1"/>
</dbReference>
<name>A0A6J4SG22_9BACT</name>
<evidence type="ECO:0000256" key="2">
    <source>
        <dbReference type="ARBA" id="ARBA00023002"/>
    </source>
</evidence>
<protein>
    <submittedName>
        <fullName evidence="4">Uncharacterized protein</fullName>
    </submittedName>
</protein>
<dbReference type="InterPro" id="IPR036291">
    <property type="entry name" value="NAD(P)-bd_dom_sf"/>
</dbReference>
<dbReference type="AlphaFoldDB" id="A0A6J4SG22"/>
<dbReference type="GO" id="GO:0016491">
    <property type="term" value="F:oxidoreductase activity"/>
    <property type="evidence" value="ECO:0007669"/>
    <property type="project" value="UniProtKB-KW"/>
</dbReference>
<reference evidence="4" key="1">
    <citation type="submission" date="2020-02" db="EMBL/GenBank/DDBJ databases">
        <authorList>
            <person name="Meier V. D."/>
        </authorList>
    </citation>
    <scope>NUCLEOTIDE SEQUENCE</scope>
    <source>
        <strain evidence="4">AVDCRST_MAG96</strain>
    </source>
</reference>
<sequence>MDNKKTIVITGASSGIGKATAIYFAQKGWNVAATMRNTAKTSDFSDHPSIVSFELDVTNPESIKNAASQILHTFPDIDVLYNNAGYALAGAFEATTEEQVRKQFETNLFGVMQVTRAFLPHFRNKQKGTILNTTSSGGILTFPLYSIYNSTKWALEGFMEALQYEVKPFNIRIKNIEPGTVKSEFTANLAFVSNPDYNHYAQKVQHHTLAGYKNAPMPDVVAKTVFKAATDNRFKLRYPATSQAKLAFFFRWLLPLSLFNKMVAAPVEKEIKTDNKAPNISLAV</sequence>
<dbReference type="Pfam" id="PF00106">
    <property type="entry name" value="adh_short"/>
    <property type="match status" value="1"/>
</dbReference>
<dbReference type="InterPro" id="IPR020904">
    <property type="entry name" value="Sc_DH/Rdtase_CS"/>
</dbReference>
<dbReference type="EMBL" id="CADCVN010000579">
    <property type="protein sequence ID" value="CAA9491421.1"/>
    <property type="molecule type" value="Genomic_DNA"/>
</dbReference>
<keyword evidence="2" id="KW-0560">Oxidoreductase</keyword>
<evidence type="ECO:0000256" key="3">
    <source>
        <dbReference type="RuleBase" id="RU000363"/>
    </source>
</evidence>
<dbReference type="InterPro" id="IPR002347">
    <property type="entry name" value="SDR_fam"/>
</dbReference>
<dbReference type="PRINTS" id="PR00081">
    <property type="entry name" value="GDHRDH"/>
</dbReference>
<proteinExistence type="inferred from homology"/>
<dbReference type="SUPFAM" id="SSF51735">
    <property type="entry name" value="NAD(P)-binding Rossmann-fold domains"/>
    <property type="match status" value="1"/>
</dbReference>
<dbReference type="CDD" id="cd05374">
    <property type="entry name" value="17beta-HSD-like_SDR_c"/>
    <property type="match status" value="1"/>
</dbReference>
<dbReference type="PROSITE" id="PS00061">
    <property type="entry name" value="ADH_SHORT"/>
    <property type="match status" value="1"/>
</dbReference>